<comment type="caution">
    <text evidence="6">The sequence shown here is derived from an EMBL/GenBank/DDBJ whole genome shotgun (WGS) entry which is preliminary data.</text>
</comment>
<dbReference type="Gene3D" id="3.40.50.10310">
    <property type="entry name" value="Creatininase"/>
    <property type="match status" value="1"/>
</dbReference>
<dbReference type="GO" id="GO:0016811">
    <property type="term" value="F:hydrolase activity, acting on carbon-nitrogen (but not peptide) bonds, in linear amides"/>
    <property type="evidence" value="ECO:0007669"/>
    <property type="project" value="TreeGrafter"/>
</dbReference>
<reference evidence="6 7" key="1">
    <citation type="submission" date="2020-08" db="EMBL/GenBank/DDBJ databases">
        <title>Functional genomics of gut bacteria from endangered species of beetles.</title>
        <authorList>
            <person name="Carlos-Shanley C."/>
        </authorList>
    </citation>
    <scope>NUCLEOTIDE SEQUENCE [LARGE SCALE GENOMIC DNA]</scope>
    <source>
        <strain evidence="6 7">S00224</strain>
    </source>
</reference>
<name>A0A7W7JZY8_9SPHN</name>
<protein>
    <submittedName>
        <fullName evidence="6">Creatinine amidohydrolase</fullName>
        <ecNumber evidence="6">3.5.2.10</ecNumber>
    </submittedName>
</protein>
<dbReference type="RefSeq" id="WP_221416214.1">
    <property type="nucleotide sequence ID" value="NZ_JACHLN010000002.1"/>
</dbReference>
<comment type="cofactor">
    <cofactor evidence="1">
        <name>Zn(2+)</name>
        <dbReference type="ChEBI" id="CHEBI:29105"/>
    </cofactor>
</comment>
<evidence type="ECO:0000256" key="2">
    <source>
        <dbReference type="ARBA" id="ARBA00022723"/>
    </source>
</evidence>
<accession>A0A7W7JZY8</accession>
<gene>
    <name evidence="6" type="ORF">HNP52_001595</name>
</gene>
<dbReference type="InterPro" id="IPR024087">
    <property type="entry name" value="Creatininase-like_sf"/>
</dbReference>
<evidence type="ECO:0000256" key="3">
    <source>
        <dbReference type="ARBA" id="ARBA00022801"/>
    </source>
</evidence>
<evidence type="ECO:0000256" key="1">
    <source>
        <dbReference type="ARBA" id="ARBA00001947"/>
    </source>
</evidence>
<dbReference type="SUPFAM" id="SSF102215">
    <property type="entry name" value="Creatininase"/>
    <property type="match status" value="1"/>
</dbReference>
<dbReference type="PANTHER" id="PTHR35005:SF1">
    <property type="entry name" value="2-AMINO-5-FORMYLAMINO-6-RIBOSYLAMINOPYRIMIDIN-4(3H)-ONE 5'-MONOPHOSPHATE DEFORMYLASE"/>
    <property type="match status" value="1"/>
</dbReference>
<keyword evidence="7" id="KW-1185">Reference proteome</keyword>
<keyword evidence="2" id="KW-0479">Metal-binding</keyword>
<sequence length="258" mass="26554">MMLGDLPWTQVQAALASGRPVVAILPLGAVEAHGPHLPLCTDVIISEGMARRAAALLEAQGMHGFVLPALAYAPAHYAEEFAGTISIGEATARAIILDIAASLKAQGFACLALANSHFDPANVAMLRSLVPAVEALGLPLAFPDFTRRALAAELTAEFVSGACHAGQFETSLVLADRPDLVDAATCRNLRHNPSSLVTAFAAGARTFTEAGGPEAYFGHPAHATAEEGERTSAIMAEALVRAIGAAGVPGMADRSARG</sequence>
<dbReference type="GO" id="GO:0046872">
    <property type="term" value="F:metal ion binding"/>
    <property type="evidence" value="ECO:0007669"/>
    <property type="project" value="UniProtKB-KW"/>
</dbReference>
<dbReference type="AlphaFoldDB" id="A0A7W7JZY8"/>
<dbReference type="Proteomes" id="UP000575241">
    <property type="component" value="Unassembled WGS sequence"/>
</dbReference>
<evidence type="ECO:0000313" key="6">
    <source>
        <dbReference type="EMBL" id="MBB4838526.1"/>
    </source>
</evidence>
<evidence type="ECO:0000313" key="7">
    <source>
        <dbReference type="Proteomes" id="UP000575241"/>
    </source>
</evidence>
<evidence type="ECO:0000256" key="4">
    <source>
        <dbReference type="ARBA" id="ARBA00022833"/>
    </source>
</evidence>
<evidence type="ECO:0000256" key="5">
    <source>
        <dbReference type="ARBA" id="ARBA00024029"/>
    </source>
</evidence>
<keyword evidence="4" id="KW-0862">Zinc</keyword>
<dbReference type="GO" id="GO:0009231">
    <property type="term" value="P:riboflavin biosynthetic process"/>
    <property type="evidence" value="ECO:0007669"/>
    <property type="project" value="TreeGrafter"/>
</dbReference>
<keyword evidence="3 6" id="KW-0378">Hydrolase</keyword>
<dbReference type="Pfam" id="PF02633">
    <property type="entry name" value="Creatininase"/>
    <property type="match status" value="1"/>
</dbReference>
<proteinExistence type="inferred from homology"/>
<dbReference type="EMBL" id="JACHLN010000002">
    <property type="protein sequence ID" value="MBB4838526.1"/>
    <property type="molecule type" value="Genomic_DNA"/>
</dbReference>
<dbReference type="InterPro" id="IPR003785">
    <property type="entry name" value="Creatininase/forma_Hydrolase"/>
</dbReference>
<dbReference type="GO" id="GO:0047789">
    <property type="term" value="F:creatininase activity"/>
    <property type="evidence" value="ECO:0007669"/>
    <property type="project" value="UniProtKB-EC"/>
</dbReference>
<organism evidence="6 7">
    <name type="scientific">Sphingomonas kyeonggiensis</name>
    <dbReference type="NCBI Taxonomy" id="1268553"/>
    <lineage>
        <taxon>Bacteria</taxon>
        <taxon>Pseudomonadati</taxon>
        <taxon>Pseudomonadota</taxon>
        <taxon>Alphaproteobacteria</taxon>
        <taxon>Sphingomonadales</taxon>
        <taxon>Sphingomonadaceae</taxon>
        <taxon>Sphingomonas</taxon>
    </lineage>
</organism>
<comment type="similarity">
    <text evidence="5">Belongs to the creatininase superfamily.</text>
</comment>
<dbReference type="EC" id="3.5.2.10" evidence="6"/>
<dbReference type="PANTHER" id="PTHR35005">
    <property type="entry name" value="3-DEHYDRO-SCYLLO-INOSOSE HYDROLASE"/>
    <property type="match status" value="1"/>
</dbReference>